<sequence length="321" mass="35771">MYKHLFGPVPSRRLGMSLGVDLVPPKVCSYNCIYCECGKTTTPTAQRDEYVPVDEVLAELGRFLEENPAPDYITLSGSGEPTLNSRIGEVIRFIKSQSRDIPVAVLTNGSLLSDPKVRRELLPADLVLPSLDAATEATFRRMDRPVRAVRLNDCIQGLVDFRREFSGRIWVEVMLLAGYNDNPEDLARLREALVRIAPDRIQLNTLDRPGVLADLQAVSPETLERIREDWGLDHVEIIAAVARRQGPAYRRDTEAAILDTIARRPCTVEDLQGILGLHANEVNKYLGALESDGRVEPVRLARGVFYRLRRSEEVEPSGSGG</sequence>
<dbReference type="SUPFAM" id="SSF46785">
    <property type="entry name" value="Winged helix' DNA-binding domain"/>
    <property type="match status" value="1"/>
</dbReference>
<evidence type="ECO:0000256" key="5">
    <source>
        <dbReference type="ARBA" id="ARBA00023004"/>
    </source>
</evidence>
<dbReference type="SFLD" id="SFLDG01083">
    <property type="entry name" value="Uncharacterised_Radical_SAM_Su"/>
    <property type="match status" value="1"/>
</dbReference>
<dbReference type="SUPFAM" id="SSF102114">
    <property type="entry name" value="Radical SAM enzymes"/>
    <property type="match status" value="1"/>
</dbReference>
<organism evidence="8 9">
    <name type="scientific">Ectothiorhodospira mobilis</name>
    <dbReference type="NCBI Taxonomy" id="195064"/>
    <lineage>
        <taxon>Bacteria</taxon>
        <taxon>Pseudomonadati</taxon>
        <taxon>Pseudomonadota</taxon>
        <taxon>Gammaproteobacteria</taxon>
        <taxon>Chromatiales</taxon>
        <taxon>Ectothiorhodospiraceae</taxon>
        <taxon>Ectothiorhodospira</taxon>
    </lineage>
</organism>
<accession>A0A1I4PMH6</accession>
<protein>
    <submittedName>
        <fullName evidence="8">Wyosine [tRNA(Phe)-imidazoG37] synthetase, radical SAM superfamily</fullName>
    </submittedName>
</protein>
<feature type="domain" description="Radical SAM core" evidence="7">
    <location>
        <begin position="8"/>
        <end position="248"/>
    </location>
</feature>
<dbReference type="InterPro" id="IPR036388">
    <property type="entry name" value="WH-like_DNA-bd_sf"/>
</dbReference>
<dbReference type="OrthoDB" id="9800840at2"/>
<evidence type="ECO:0000256" key="3">
    <source>
        <dbReference type="ARBA" id="ARBA00022691"/>
    </source>
</evidence>
<dbReference type="AlphaFoldDB" id="A0A1I4PMH6"/>
<evidence type="ECO:0000313" key="9">
    <source>
        <dbReference type="Proteomes" id="UP000199556"/>
    </source>
</evidence>
<proteinExistence type="predicted"/>
<dbReference type="InterPro" id="IPR013785">
    <property type="entry name" value="Aldolase_TIM"/>
</dbReference>
<gene>
    <name evidence="8" type="ORF">SAMN05421721_10232</name>
</gene>
<dbReference type="InterPro" id="IPR041614">
    <property type="entry name" value="DprA_WH"/>
</dbReference>
<dbReference type="GO" id="GO:0046872">
    <property type="term" value="F:metal ion binding"/>
    <property type="evidence" value="ECO:0007669"/>
    <property type="project" value="UniProtKB-KW"/>
</dbReference>
<dbReference type="InterPro" id="IPR007197">
    <property type="entry name" value="rSAM"/>
</dbReference>
<evidence type="ECO:0000259" key="7">
    <source>
        <dbReference type="PROSITE" id="PS51918"/>
    </source>
</evidence>
<keyword evidence="9" id="KW-1185">Reference proteome</keyword>
<dbReference type="CDD" id="cd01335">
    <property type="entry name" value="Radical_SAM"/>
    <property type="match status" value="1"/>
</dbReference>
<dbReference type="SFLD" id="SFLDS00029">
    <property type="entry name" value="Radical_SAM"/>
    <property type="match status" value="1"/>
</dbReference>
<dbReference type="STRING" id="195064.SAMN05421721_10232"/>
<dbReference type="Pfam" id="PF17782">
    <property type="entry name" value="WHD_DprA"/>
    <property type="match status" value="1"/>
</dbReference>
<keyword evidence="5" id="KW-0408">Iron</keyword>
<dbReference type="CDD" id="cd00090">
    <property type="entry name" value="HTH_ARSR"/>
    <property type="match status" value="1"/>
</dbReference>
<keyword evidence="4" id="KW-0479">Metal-binding</keyword>
<dbReference type="PANTHER" id="PTHR43787">
    <property type="entry name" value="FEMO COFACTOR BIOSYNTHESIS PROTEIN NIFB-RELATED"/>
    <property type="match status" value="1"/>
</dbReference>
<dbReference type="Gene3D" id="1.10.10.10">
    <property type="entry name" value="Winged helix-like DNA-binding domain superfamily/Winged helix DNA-binding domain"/>
    <property type="match status" value="1"/>
</dbReference>
<dbReference type="Proteomes" id="UP000199556">
    <property type="component" value="Unassembled WGS sequence"/>
</dbReference>
<dbReference type="PANTHER" id="PTHR43787:SF11">
    <property type="entry name" value="UPF0026 PROTEIN SLR1464"/>
    <property type="match status" value="1"/>
</dbReference>
<dbReference type="PROSITE" id="PS51918">
    <property type="entry name" value="RADICAL_SAM"/>
    <property type="match status" value="1"/>
</dbReference>
<evidence type="ECO:0000256" key="2">
    <source>
        <dbReference type="ARBA" id="ARBA00022485"/>
    </source>
</evidence>
<evidence type="ECO:0000256" key="6">
    <source>
        <dbReference type="ARBA" id="ARBA00023014"/>
    </source>
</evidence>
<dbReference type="Pfam" id="PF04055">
    <property type="entry name" value="Radical_SAM"/>
    <property type="match status" value="1"/>
</dbReference>
<evidence type="ECO:0000256" key="1">
    <source>
        <dbReference type="ARBA" id="ARBA00001966"/>
    </source>
</evidence>
<evidence type="ECO:0000256" key="4">
    <source>
        <dbReference type="ARBA" id="ARBA00022723"/>
    </source>
</evidence>
<dbReference type="EMBL" id="FOUO01000002">
    <property type="protein sequence ID" value="SFM28680.1"/>
    <property type="molecule type" value="Genomic_DNA"/>
</dbReference>
<dbReference type="RefSeq" id="WP_090483458.1">
    <property type="nucleotide sequence ID" value="NZ_FOUO01000002.1"/>
</dbReference>
<dbReference type="InterPro" id="IPR011991">
    <property type="entry name" value="ArsR-like_HTH"/>
</dbReference>
<dbReference type="GO" id="GO:0006355">
    <property type="term" value="P:regulation of DNA-templated transcription"/>
    <property type="evidence" value="ECO:0007669"/>
    <property type="project" value="UniProtKB-ARBA"/>
</dbReference>
<keyword evidence="3" id="KW-0949">S-adenosyl-L-methionine</keyword>
<keyword evidence="2" id="KW-0004">4Fe-4S</keyword>
<evidence type="ECO:0000313" key="8">
    <source>
        <dbReference type="EMBL" id="SFM28680.1"/>
    </source>
</evidence>
<dbReference type="GO" id="GO:0003824">
    <property type="term" value="F:catalytic activity"/>
    <property type="evidence" value="ECO:0007669"/>
    <property type="project" value="InterPro"/>
</dbReference>
<dbReference type="InterPro" id="IPR058240">
    <property type="entry name" value="rSAM_sf"/>
</dbReference>
<dbReference type="Gene3D" id="3.20.20.70">
    <property type="entry name" value="Aldolase class I"/>
    <property type="match status" value="1"/>
</dbReference>
<dbReference type="InterPro" id="IPR036390">
    <property type="entry name" value="WH_DNA-bd_sf"/>
</dbReference>
<dbReference type="GO" id="GO:0051539">
    <property type="term" value="F:4 iron, 4 sulfur cluster binding"/>
    <property type="evidence" value="ECO:0007669"/>
    <property type="project" value="UniProtKB-KW"/>
</dbReference>
<name>A0A1I4PMH6_ECTMO</name>
<keyword evidence="6" id="KW-0411">Iron-sulfur</keyword>
<reference evidence="8 9" key="1">
    <citation type="submission" date="2016-10" db="EMBL/GenBank/DDBJ databases">
        <authorList>
            <person name="de Groot N.N."/>
        </authorList>
    </citation>
    <scope>NUCLEOTIDE SEQUENCE [LARGE SCALE GENOMIC DNA]</scope>
    <source>
        <strain evidence="8 9">DSM 4180</strain>
    </source>
</reference>
<comment type="cofactor">
    <cofactor evidence="1">
        <name>[4Fe-4S] cluster</name>
        <dbReference type="ChEBI" id="CHEBI:49883"/>
    </cofactor>
</comment>
<dbReference type="InterPro" id="IPR040084">
    <property type="entry name" value="GTPase_Obg"/>
</dbReference>